<dbReference type="RefSeq" id="XP_021836145.2">
    <property type="nucleotide sequence ID" value="XM_021980453.2"/>
</dbReference>
<keyword evidence="5" id="KW-0227">DNA damage</keyword>
<dbReference type="GeneID" id="110775861"/>
<dbReference type="GO" id="GO:0097361">
    <property type="term" value="C:cytosolic [4Fe-4S] assembly targeting complex"/>
    <property type="evidence" value="ECO:0000318"/>
    <property type="project" value="GO_Central"/>
</dbReference>
<comment type="function">
    <text evidence="5">Key component of the cytosolic iron-sulfur protein assembly (CIA) complex, a multiprotein complex that mediates the incorporation of iron-sulfur cluster into apoproteins specifically involved in DNA metabolism and genomic integrity. In the CIA complex, MMS19 acts as an adapter between early-acting CIA components and a subset of cellular target iron-sulfur proteins.</text>
</comment>
<dbReference type="PANTHER" id="PTHR12891:SF0">
    <property type="entry name" value="MMS19 NUCLEOTIDE EXCISION REPAIR PROTEIN HOMOLOG"/>
    <property type="match status" value="1"/>
</dbReference>
<accession>A0A9R0JIZ6</accession>
<dbReference type="Pfam" id="PF14500">
    <property type="entry name" value="MMS19_N"/>
    <property type="match status" value="1"/>
</dbReference>
<keyword evidence="4 5" id="KW-0539">Nucleus</keyword>
<feature type="domain" description="MMS19 N-terminal" evidence="7">
    <location>
        <begin position="46"/>
        <end position="311"/>
    </location>
</feature>
<feature type="domain" description="MMS19 C-terminal" evidence="6">
    <location>
        <begin position="624"/>
        <end position="1087"/>
    </location>
</feature>
<evidence type="ECO:0000256" key="3">
    <source>
        <dbReference type="ARBA" id="ARBA00022737"/>
    </source>
</evidence>
<evidence type="ECO:0000256" key="5">
    <source>
        <dbReference type="RuleBase" id="RU367072"/>
    </source>
</evidence>
<comment type="similarity">
    <text evidence="2 5">Belongs to the MET18/MMS19 family.</text>
</comment>
<evidence type="ECO:0000256" key="2">
    <source>
        <dbReference type="ARBA" id="ARBA00009340"/>
    </source>
</evidence>
<keyword evidence="8" id="KW-1185">Reference proteome</keyword>
<keyword evidence="3" id="KW-0677">Repeat</keyword>
<evidence type="ECO:0000313" key="8">
    <source>
        <dbReference type="Proteomes" id="UP000813463"/>
    </source>
</evidence>
<dbReference type="InterPro" id="IPR016024">
    <property type="entry name" value="ARM-type_fold"/>
</dbReference>
<dbReference type="GO" id="GO:0006281">
    <property type="term" value="P:DNA repair"/>
    <property type="evidence" value="ECO:0007669"/>
    <property type="project" value="UniProtKB-UniRule"/>
</dbReference>
<dbReference type="InterPro" id="IPR029240">
    <property type="entry name" value="MMS19_N"/>
</dbReference>
<keyword evidence="5" id="KW-0234">DNA repair</keyword>
<evidence type="ECO:0000259" key="6">
    <source>
        <dbReference type="Pfam" id="PF12460"/>
    </source>
</evidence>
<dbReference type="GO" id="GO:0051604">
    <property type="term" value="P:protein maturation"/>
    <property type="evidence" value="ECO:0000318"/>
    <property type="project" value="GO_Central"/>
</dbReference>
<comment type="subcellular location">
    <subcellularLocation>
        <location evidence="1 5">Nucleus</location>
    </subcellularLocation>
</comment>
<evidence type="ECO:0000256" key="1">
    <source>
        <dbReference type="ARBA" id="ARBA00004123"/>
    </source>
</evidence>
<proteinExistence type="inferred from homology"/>
<dbReference type="Gene3D" id="1.25.10.10">
    <property type="entry name" value="Leucine-rich Repeat Variant"/>
    <property type="match status" value="1"/>
</dbReference>
<organism evidence="8 9">
    <name type="scientific">Spinacia oleracea</name>
    <name type="common">Spinach</name>
    <dbReference type="NCBI Taxonomy" id="3562"/>
    <lineage>
        <taxon>Eukaryota</taxon>
        <taxon>Viridiplantae</taxon>
        <taxon>Streptophyta</taxon>
        <taxon>Embryophyta</taxon>
        <taxon>Tracheophyta</taxon>
        <taxon>Spermatophyta</taxon>
        <taxon>Magnoliopsida</taxon>
        <taxon>eudicotyledons</taxon>
        <taxon>Gunneridae</taxon>
        <taxon>Pentapetalae</taxon>
        <taxon>Caryophyllales</taxon>
        <taxon>Chenopodiaceae</taxon>
        <taxon>Chenopodioideae</taxon>
        <taxon>Anserineae</taxon>
        <taxon>Spinacia</taxon>
    </lineage>
</organism>
<evidence type="ECO:0000313" key="9">
    <source>
        <dbReference type="RefSeq" id="XP_021836145.2"/>
    </source>
</evidence>
<dbReference type="GO" id="GO:0016226">
    <property type="term" value="P:iron-sulfur cluster assembly"/>
    <property type="evidence" value="ECO:0007669"/>
    <property type="project" value="UniProtKB-UniRule"/>
</dbReference>
<evidence type="ECO:0000256" key="4">
    <source>
        <dbReference type="ARBA" id="ARBA00023242"/>
    </source>
</evidence>
<dbReference type="SUPFAM" id="SSF48371">
    <property type="entry name" value="ARM repeat"/>
    <property type="match status" value="2"/>
</dbReference>
<dbReference type="InterPro" id="IPR039920">
    <property type="entry name" value="MMS19"/>
</dbReference>
<evidence type="ECO:0000259" key="7">
    <source>
        <dbReference type="Pfam" id="PF14500"/>
    </source>
</evidence>
<sequence length="1133" mass="124970">MEPNKSLVQQIESFVDSSTTPAQQIASVNSIASLLKNDSITMEFLVKEMELYLTTTDPILRARGILLLAEVLGHLQQKPLDRATIHTLVGFFSERLADWRALRGALVGCLALVRRKINAGVIIRSDAKMLAQSFLENLQVQSLGLHDRKLSFELLDGLLDRYPETISALGDHVVYGVCEAIEGEKDPQCLMHVFHVVEGLAQIFPDPSGPVANFAEDFFDIIGRYFPIHYTHSEDVDISRDDLSRALMMAFSASPFFEPFAIPLLLEKLSSNLPLAKIDSLKYLSCCTVKYGPERTAKHAEAIWSSLKATLCNFPRDDISSSASDLSNGMDFEENEITEEALGLLQKVASQQNTSFLNLVLEDKDIISLVKSFTAAGSSVSVSPKSKQELCFVGRLFSVLAKASTSSCNMVFDSLFLRLLENLGVAASTSSKDVLVIESNSPCQKLNSGVLYLCIEILGACRELAVASTELPSSFNFIDDAWCQTLVGCSSSLMKALISDLVPISNEMYREIDISSLKVKGLQILATFPGDTAPVSKSLFENIVTTLISIVTNNFNVTALWKASVNALAEIGTFLNDSSYSEKSLSYMSTAVERMIVLISLDDSTMPYSLLLEALSKISASGYTYLSRIAQELQEVMSAKFTKLYVDGDVKIREELVQLLDCYSKNLWSDLLQGTESVPLRLAIDIWDQSEAAMGSNFCVEGELLDATKMALKLAVAVLSEENQLRIVAKAFEVISSNLSFSPNFVPSKLEKLQTSEDTDGFTSKDEWLISLFASVIIALRPKTQIYNIKAVFESLLMAFLKGHMTSAQALGSIFNKMPLKNENMHDSSYFYLDDALTLVLERSLGSCSDHFLSSSSEMYGSDELCPSVAVCAPPQVHCISGLAWIGKGLLMRGHEKLKDITMVFLRCLVEIEALAENRGWSDREEMCPSLAKSAADAFHVLMGDSEDCLNKTFHATARPLYKQRFFSTVMPILLSDVKKTHSPTVRSMLYRAIGHVICNTPLAAVLSEIKKLLPVLLDVISVLSEDILSKDMIYNLLLVLSGLLMYKGGQDIAVENARIIVNCLTGLVSYPHKMLVRETAIQCLVAVSGLPHTRIYPMRLQVLSALSKVLDDPKRNVRQEAVRCRQAWSSIA</sequence>
<name>A0A9R0JIZ6_SPIOL</name>
<reference evidence="9" key="2">
    <citation type="submission" date="2025-08" db="UniProtKB">
        <authorList>
            <consortium name="RefSeq"/>
        </authorList>
    </citation>
    <scope>IDENTIFICATION</scope>
    <source>
        <tissue evidence="9">Leaf</tissue>
    </source>
</reference>
<dbReference type="InterPro" id="IPR011989">
    <property type="entry name" value="ARM-like"/>
</dbReference>
<reference evidence="8" key="1">
    <citation type="journal article" date="2021" name="Nat. Commun.">
        <title>Genomic analyses provide insights into spinach domestication and the genetic basis of agronomic traits.</title>
        <authorList>
            <person name="Cai X."/>
            <person name="Sun X."/>
            <person name="Xu C."/>
            <person name="Sun H."/>
            <person name="Wang X."/>
            <person name="Ge C."/>
            <person name="Zhang Z."/>
            <person name="Wang Q."/>
            <person name="Fei Z."/>
            <person name="Jiao C."/>
            <person name="Wang Q."/>
        </authorList>
    </citation>
    <scope>NUCLEOTIDE SEQUENCE [LARGE SCALE GENOMIC DNA]</scope>
    <source>
        <strain evidence="8">cv. Varoflay</strain>
    </source>
</reference>
<dbReference type="GO" id="GO:0005634">
    <property type="term" value="C:nucleus"/>
    <property type="evidence" value="ECO:0007669"/>
    <property type="project" value="UniProtKB-SubCell"/>
</dbReference>
<dbReference type="Proteomes" id="UP000813463">
    <property type="component" value="Chromosome 4"/>
</dbReference>
<dbReference type="PANTHER" id="PTHR12891">
    <property type="entry name" value="DNA REPAIR/TRANSCRIPTION PROTEIN MET18/MMS19"/>
    <property type="match status" value="1"/>
</dbReference>
<protein>
    <recommendedName>
        <fullName evidence="5">MMS19 nucleotide excision repair protein</fullName>
    </recommendedName>
</protein>
<gene>
    <name evidence="9" type="primary">LOC110775861</name>
</gene>
<dbReference type="AlphaFoldDB" id="A0A9R0JIZ6"/>
<dbReference type="InterPro" id="IPR024687">
    <property type="entry name" value="MMS19_C"/>
</dbReference>
<dbReference type="Pfam" id="PF12460">
    <property type="entry name" value="MMS19_C"/>
    <property type="match status" value="1"/>
</dbReference>
<dbReference type="KEGG" id="soe:110775861"/>